<dbReference type="eggNOG" id="ENOG502ZNFV">
    <property type="taxonomic scope" value="Bacteria"/>
</dbReference>
<evidence type="ECO:0000256" key="1">
    <source>
        <dbReference type="SAM" id="Coils"/>
    </source>
</evidence>
<keyword evidence="4" id="KW-1185">Reference proteome</keyword>
<dbReference type="AlphaFoldDB" id="U2YYR9"/>
<sequence>MEARLGAIETRLASMPDIPEELRLANDQGLKAIWAKARELLNGELVDTKRILAIERGNHRTDLAQMQEVVTVVEADRDAERDRADAAEKQAETLRLQLETIQAELAAAESRLAERADILAALRQSGGALEEGNDMNATKRARGSRKIVGPETGDLPMIFSALPSTDQ</sequence>
<evidence type="ECO:0000313" key="3">
    <source>
        <dbReference type="EMBL" id="GAD53952.1"/>
    </source>
</evidence>
<feature type="coiled-coil region" evidence="1">
    <location>
        <begin position="77"/>
        <end position="111"/>
    </location>
</feature>
<proteinExistence type="predicted"/>
<gene>
    <name evidence="3" type="ORF">MBELCI_0004</name>
</gene>
<organism evidence="3 4">
    <name type="scientific">Limimaricola cinnabarinus LL-001</name>
    <dbReference type="NCBI Taxonomy" id="1337093"/>
    <lineage>
        <taxon>Bacteria</taxon>
        <taxon>Pseudomonadati</taxon>
        <taxon>Pseudomonadota</taxon>
        <taxon>Alphaproteobacteria</taxon>
        <taxon>Rhodobacterales</taxon>
        <taxon>Paracoccaceae</taxon>
        <taxon>Limimaricola</taxon>
    </lineage>
</organism>
<reference evidence="3" key="1">
    <citation type="journal article" date="2013" name="Genome Announc.">
        <title>Draft Genome Sequence of Loktanella cinnabarina LL-001T, Isolated from Deep-Sea Floor Sediment.</title>
        <authorList>
            <person name="Nishi S."/>
            <person name="Tsubouchi T."/>
            <person name="Takaki Y."/>
            <person name="Koyanagi R."/>
            <person name="Satoh N."/>
            <person name="Maruyama T."/>
            <person name="Hatada Y."/>
        </authorList>
    </citation>
    <scope>NUCLEOTIDE SEQUENCE [LARGE SCALE GENOMIC DNA]</scope>
    <source>
        <strain evidence="3">LL-001</strain>
    </source>
</reference>
<keyword evidence="1" id="KW-0175">Coiled coil</keyword>
<protein>
    <submittedName>
        <fullName evidence="3">Uncharacterized protein</fullName>
    </submittedName>
</protein>
<dbReference type="EMBL" id="BATB01000001">
    <property type="protein sequence ID" value="GAD53952.1"/>
    <property type="molecule type" value="Genomic_DNA"/>
</dbReference>
<dbReference type="Proteomes" id="UP000016566">
    <property type="component" value="Unassembled WGS sequence"/>
</dbReference>
<feature type="region of interest" description="Disordered" evidence="2">
    <location>
        <begin position="130"/>
        <end position="154"/>
    </location>
</feature>
<evidence type="ECO:0000256" key="2">
    <source>
        <dbReference type="SAM" id="MobiDB-lite"/>
    </source>
</evidence>
<comment type="caution">
    <text evidence="3">The sequence shown here is derived from an EMBL/GenBank/DDBJ whole genome shotgun (WGS) entry which is preliminary data.</text>
</comment>
<name>U2YYR9_9RHOB</name>
<evidence type="ECO:0000313" key="4">
    <source>
        <dbReference type="Proteomes" id="UP000016566"/>
    </source>
</evidence>
<accession>U2YYR9</accession>